<dbReference type="AlphaFoldDB" id="A0AAF0D333"/>
<dbReference type="GO" id="GO:0004407">
    <property type="term" value="F:histone deacetylase activity"/>
    <property type="evidence" value="ECO:0007669"/>
    <property type="project" value="TreeGrafter"/>
</dbReference>
<evidence type="ECO:0000259" key="1">
    <source>
        <dbReference type="Pfam" id="PF00850"/>
    </source>
</evidence>
<name>A0AAF0D333_ODILC</name>
<dbReference type="InterPro" id="IPR023696">
    <property type="entry name" value="Ureohydrolase_dom_sf"/>
</dbReference>
<reference evidence="2" key="1">
    <citation type="journal article" date="2017" name="Nature">
        <title>Asgard archaea illuminate the origin of eukaryotic cellular complexity.</title>
        <authorList>
            <person name="Zaremba-Niedzwiedzka K."/>
            <person name="Caceres E.F."/>
            <person name="Saw J.H."/>
            <person name="Backstrom D."/>
            <person name="Juzokaite L."/>
            <person name="Vancaester E."/>
            <person name="Seitz K.W."/>
            <person name="Anantharaman K."/>
            <person name="Starnawski P."/>
            <person name="Kjeldsen K.U."/>
            <person name="Scott M.B."/>
            <person name="Nunoura T."/>
            <person name="Banfield J.F."/>
            <person name="Schramm A."/>
            <person name="Baker B.J."/>
            <person name="Spang A."/>
            <person name="Ettema T.J.G."/>
        </authorList>
    </citation>
    <scope>NUCLEOTIDE SEQUENCE</scope>
    <source>
        <strain evidence="2">LCB_4</strain>
    </source>
</reference>
<dbReference type="Pfam" id="PF00850">
    <property type="entry name" value="Hist_deacetyl"/>
    <property type="match status" value="1"/>
</dbReference>
<dbReference type="SUPFAM" id="SSF52768">
    <property type="entry name" value="Arginase/deacetylase"/>
    <property type="match status" value="1"/>
</dbReference>
<dbReference type="Proteomes" id="UP000186851">
    <property type="component" value="Chromosome"/>
</dbReference>
<dbReference type="CDD" id="cd09992">
    <property type="entry name" value="HDAC_classII"/>
    <property type="match status" value="1"/>
</dbReference>
<protein>
    <submittedName>
        <fullName evidence="2">Histone deacetylase</fullName>
    </submittedName>
</protein>
<proteinExistence type="predicted"/>
<sequence length="354" mass="39049">MPKTGIVISRSYMNHHPGLSHPESPDRIKSIYDSLQNRSLLNNSKIKLYEPLTALVPEVKLVHSEEYINKIKSLCEAGGGPLDLDTFASPETYRTALLAVGGGLTAANRVLEGEVKNAFAFIRPPGHHAGFSKARGFCFFNNIAVLAAYLNKIKKFNRIMIVDLDVHHGNGTQEIFYSSPYTLYLSLHQDGRTLYPGTGFPSDMGVGEGEGHIVNVPLPPGTGDKTYINALEEILYPLADLFKPEVLLVSWGFDTYHRDGLANLKLTSQAYTKITNIILQAASKHSSDRLIILLEGGYNISMLGNLASNVVAALASLDDVYREPDLAEDPGIERYVKKLIQDLKTELKRIWGPL</sequence>
<dbReference type="PRINTS" id="PR01270">
    <property type="entry name" value="HDASUPER"/>
</dbReference>
<organism evidence="2 3">
    <name type="scientific">Odinarchaeota yellowstonii (strain LCB_4)</name>
    <dbReference type="NCBI Taxonomy" id="1841599"/>
    <lineage>
        <taxon>Archaea</taxon>
        <taxon>Promethearchaeati</taxon>
        <taxon>Candidatus Odinarchaeota</taxon>
        <taxon>Candidatus Odinarchaeia</taxon>
        <taxon>Candidatus Odinarchaeales</taxon>
        <taxon>Candidatus Odinarchaeaceae</taxon>
        <taxon>Candidatus Odinarchaeum</taxon>
    </lineage>
</organism>
<dbReference type="EMBL" id="CP091871">
    <property type="protein sequence ID" value="WEU40730.1"/>
    <property type="molecule type" value="Genomic_DNA"/>
</dbReference>
<dbReference type="KEGG" id="oyw:OdinLCB4_002050"/>
<feature type="domain" description="Histone deacetylase" evidence="1">
    <location>
        <begin position="21"/>
        <end position="314"/>
    </location>
</feature>
<dbReference type="InterPro" id="IPR023801">
    <property type="entry name" value="His_deacetylse_dom"/>
</dbReference>
<dbReference type="InterPro" id="IPR037138">
    <property type="entry name" value="His_deacetylse_dom_sf"/>
</dbReference>
<dbReference type="GO" id="GO:0040029">
    <property type="term" value="P:epigenetic regulation of gene expression"/>
    <property type="evidence" value="ECO:0007669"/>
    <property type="project" value="TreeGrafter"/>
</dbReference>
<evidence type="ECO:0000313" key="3">
    <source>
        <dbReference type="Proteomes" id="UP000186851"/>
    </source>
</evidence>
<dbReference type="PANTHER" id="PTHR10625:SF10">
    <property type="entry name" value="HISTONE DEACETYLASE HDAC1"/>
    <property type="match status" value="1"/>
</dbReference>
<gene>
    <name evidence="2" type="ORF">OdinLCB4_002050</name>
</gene>
<dbReference type="InterPro" id="IPR000286">
    <property type="entry name" value="HDACs"/>
</dbReference>
<dbReference type="Gene3D" id="3.40.800.20">
    <property type="entry name" value="Histone deacetylase domain"/>
    <property type="match status" value="1"/>
</dbReference>
<reference evidence="2" key="2">
    <citation type="journal article" date="2022" name="Nat. Microbiol.">
        <title>A closed Candidatus Odinarchaeum chromosome exposes Asgard archaeal viruses.</title>
        <authorList>
            <person name="Tamarit D."/>
            <person name="Caceres E.F."/>
            <person name="Krupovic M."/>
            <person name="Nijland R."/>
            <person name="Eme L."/>
            <person name="Robinson N.P."/>
            <person name="Ettema T.J.G."/>
        </authorList>
    </citation>
    <scope>NUCLEOTIDE SEQUENCE</scope>
    <source>
        <strain evidence="2">LCB_4</strain>
    </source>
</reference>
<dbReference type="PANTHER" id="PTHR10625">
    <property type="entry name" value="HISTONE DEACETYLASE HDAC1-RELATED"/>
    <property type="match status" value="1"/>
</dbReference>
<evidence type="ECO:0000313" key="2">
    <source>
        <dbReference type="EMBL" id="WEU40730.1"/>
    </source>
</evidence>
<accession>A0AAF0D333</accession>